<reference evidence="13" key="1">
    <citation type="submission" date="2020-05" db="EMBL/GenBank/DDBJ databases">
        <authorList>
            <person name="Chiriac C."/>
            <person name="Salcher M."/>
            <person name="Ghai R."/>
            <person name="Kavagutti S V."/>
        </authorList>
    </citation>
    <scope>NUCLEOTIDE SEQUENCE</scope>
</reference>
<dbReference type="AlphaFoldDB" id="A0A6J6DWB4"/>
<dbReference type="GO" id="GO:0051536">
    <property type="term" value="F:iron-sulfur cluster binding"/>
    <property type="evidence" value="ECO:0007669"/>
    <property type="project" value="InterPro"/>
</dbReference>
<dbReference type="GO" id="GO:0004458">
    <property type="term" value="F:D-lactate dehydrogenase (cytochrome) activity"/>
    <property type="evidence" value="ECO:0007669"/>
    <property type="project" value="UniProtKB-EC"/>
</dbReference>
<dbReference type="Gene3D" id="3.30.70.2740">
    <property type="match status" value="1"/>
</dbReference>
<dbReference type="InterPro" id="IPR009051">
    <property type="entry name" value="Helical_ferredxn"/>
</dbReference>
<evidence type="ECO:0000259" key="12">
    <source>
        <dbReference type="PROSITE" id="PS51387"/>
    </source>
</evidence>
<dbReference type="InterPro" id="IPR004113">
    <property type="entry name" value="FAD-bd_oxidored_4_C"/>
</dbReference>
<proteinExistence type="inferred from homology"/>
<sequence length="977" mass="104290">MSLTSSASRAKLVLGQKPLLQALTAALGRPDAVTTRAFDRVVSAVDASHYLLTPDAVVVPRDIAEIAQLFRFASSSARGVTFRSGGTSLSGQASTDNLLVDTRAHFRRIEIESGGAIARVQPGATIRQVNTRLMRHGRKLGPDPASEIACTIGGVVANNSSGMACGTAQNTYNTLRSAIVVLPSGTVVDTSLADAEQRLREAEPNLCATLLELRERILNTDGLKAEIERQFAIKNTMGYSLNALVDFDSPAQILTHLMVGSEGTLGFVAEATFNTVAVMPAAATTLLVFDSLHAATDSLVDLIATAPATIELMDSSSLRAAVKDEESRATLPKLDIVNHCALLVEYQAPDQASLNKLTSRATALFARLTLSVTPELTQDPGLRAALWHIRKGLYATVVGERPSGTTALLEDVAVPVAKLSETCTKLLRLFDVHGYDDAVIFGHAKDGNIHFLVNENFDSAASVARYRSFTEDMVDMVLAAGGTLKAEHGTGRIMAPFVERQYGPELYTVMREIKRACDPNGILNPDIILTTDNDLHVKNLKSTPTVEDEVDRCVECGYCEPVCPSKDLTTTPRQRIVVRRAIAQASSDGNRALERELIRAQEFDVIETCAVDGMCQTACPVRINTGDLVRHLRTDTVGGVQSRAWTLAARHWKTVSTFAGRILTLASKIPSPLIAGPNRLARVVLGADTVPLWSRDLPRGGRARGTNDAQAPSAHSDASPPTVVYFQACVGSMFGPADGGDGVAVAFESLAKKAGISLARPVGLDGLCCGTPWKSKGIEAGYEAMVSRTVDALWLASDSGRLAIVCDNSSCSEGLVAAIKSAVAQNSRFANLRILDAVDFAAEHILPRVRVAEKLATVVVHPTCSSTRSGSNENLMSVARAVADEAIVPDAWGCCGFAGDRGMLHPDLTKSATAAEAEEVASRFGETVDAFVSCNRTCEIGMSRATGEKFVHVLETLDSRAQSREDYPAKISTKEHS</sequence>
<dbReference type="GO" id="GO:0005739">
    <property type="term" value="C:mitochondrion"/>
    <property type="evidence" value="ECO:0007669"/>
    <property type="project" value="UniProtKB-SubCell"/>
</dbReference>
<gene>
    <name evidence="13" type="ORF">UFOPK1591_01103</name>
</gene>
<dbReference type="PROSITE" id="PS00198">
    <property type="entry name" value="4FE4S_FER_1"/>
    <property type="match status" value="1"/>
</dbReference>
<comment type="similarity">
    <text evidence="3">Belongs to the FAD-binding oxidoreductase/transferase type 4 family.</text>
</comment>
<dbReference type="GO" id="GO:1903457">
    <property type="term" value="P:lactate catabolic process"/>
    <property type="evidence" value="ECO:0007669"/>
    <property type="project" value="TreeGrafter"/>
</dbReference>
<evidence type="ECO:0000256" key="3">
    <source>
        <dbReference type="ARBA" id="ARBA00008000"/>
    </source>
</evidence>
<dbReference type="SUPFAM" id="SSF56176">
    <property type="entry name" value="FAD-binding/transporter-associated domain-like"/>
    <property type="match status" value="1"/>
</dbReference>
<dbReference type="SUPFAM" id="SSF55103">
    <property type="entry name" value="FAD-linked oxidases, C-terminal domain"/>
    <property type="match status" value="1"/>
</dbReference>
<dbReference type="InterPro" id="IPR006094">
    <property type="entry name" value="Oxid_FAD_bind_N"/>
</dbReference>
<dbReference type="InterPro" id="IPR036318">
    <property type="entry name" value="FAD-bd_PCMH-like_sf"/>
</dbReference>
<dbReference type="Pfam" id="PF01565">
    <property type="entry name" value="FAD_binding_4"/>
    <property type="match status" value="1"/>
</dbReference>
<dbReference type="Pfam" id="PF02913">
    <property type="entry name" value="FAD-oxidase_C"/>
    <property type="match status" value="1"/>
</dbReference>
<dbReference type="EC" id="1.1.2.4" evidence="9"/>
<evidence type="ECO:0000256" key="2">
    <source>
        <dbReference type="ARBA" id="ARBA00004173"/>
    </source>
</evidence>
<dbReference type="Pfam" id="PF02754">
    <property type="entry name" value="CCG"/>
    <property type="match status" value="1"/>
</dbReference>
<dbReference type="InterPro" id="IPR017900">
    <property type="entry name" value="4Fe4S_Fe_S_CS"/>
</dbReference>
<evidence type="ECO:0000256" key="9">
    <source>
        <dbReference type="ARBA" id="ARBA00038897"/>
    </source>
</evidence>
<comment type="cofactor">
    <cofactor evidence="1">
        <name>FAD</name>
        <dbReference type="ChEBI" id="CHEBI:57692"/>
    </cofactor>
</comment>
<keyword evidence="7" id="KW-0560">Oxidoreductase</keyword>
<dbReference type="InterPro" id="IPR016171">
    <property type="entry name" value="Vanillyl_alc_oxidase_C-sub2"/>
</dbReference>
<dbReference type="Gene3D" id="3.30.43.10">
    <property type="entry name" value="Uridine Diphospho-n-acetylenolpyruvylglucosamine Reductase, domain 2"/>
    <property type="match status" value="1"/>
</dbReference>
<feature type="region of interest" description="Disordered" evidence="10">
    <location>
        <begin position="696"/>
        <end position="719"/>
    </location>
</feature>
<evidence type="ECO:0000256" key="5">
    <source>
        <dbReference type="ARBA" id="ARBA00022827"/>
    </source>
</evidence>
<dbReference type="InterPro" id="IPR004017">
    <property type="entry name" value="Cys_rich_dom"/>
</dbReference>
<organism evidence="13">
    <name type="scientific">freshwater metagenome</name>
    <dbReference type="NCBI Taxonomy" id="449393"/>
    <lineage>
        <taxon>unclassified sequences</taxon>
        <taxon>metagenomes</taxon>
        <taxon>ecological metagenomes</taxon>
    </lineage>
</organism>
<dbReference type="PANTHER" id="PTHR11748">
    <property type="entry name" value="D-LACTATE DEHYDROGENASE"/>
    <property type="match status" value="1"/>
</dbReference>
<keyword evidence="6" id="KW-0809">Transit peptide</keyword>
<dbReference type="InterPro" id="IPR016164">
    <property type="entry name" value="FAD-linked_Oxase-like_C"/>
</dbReference>
<keyword evidence="8" id="KW-0496">Mitochondrion</keyword>
<evidence type="ECO:0000256" key="10">
    <source>
        <dbReference type="SAM" id="MobiDB-lite"/>
    </source>
</evidence>
<dbReference type="Gene3D" id="1.10.1060.10">
    <property type="entry name" value="Alpha-helical ferredoxin"/>
    <property type="match status" value="1"/>
</dbReference>
<evidence type="ECO:0000256" key="4">
    <source>
        <dbReference type="ARBA" id="ARBA00022630"/>
    </source>
</evidence>
<evidence type="ECO:0000256" key="1">
    <source>
        <dbReference type="ARBA" id="ARBA00001974"/>
    </source>
</evidence>
<dbReference type="Gene3D" id="1.10.45.10">
    <property type="entry name" value="Vanillyl-alcohol Oxidase, Chain A, domain 4"/>
    <property type="match status" value="1"/>
</dbReference>
<dbReference type="PROSITE" id="PS51379">
    <property type="entry name" value="4FE4S_FER_2"/>
    <property type="match status" value="1"/>
</dbReference>
<evidence type="ECO:0000259" key="11">
    <source>
        <dbReference type="PROSITE" id="PS51379"/>
    </source>
</evidence>
<feature type="domain" description="4Fe-4S ferredoxin-type" evidence="11">
    <location>
        <begin position="542"/>
        <end position="573"/>
    </location>
</feature>
<protein>
    <recommendedName>
        <fullName evidence="9">D-lactate dehydrogenase (cytochrome)</fullName>
        <ecNumber evidence="9">1.1.2.4</ecNumber>
    </recommendedName>
</protein>
<dbReference type="SUPFAM" id="SSF46548">
    <property type="entry name" value="alpha-helical ferredoxin"/>
    <property type="match status" value="1"/>
</dbReference>
<dbReference type="Pfam" id="PF13183">
    <property type="entry name" value="Fer4_8"/>
    <property type="match status" value="1"/>
</dbReference>
<evidence type="ECO:0000313" key="13">
    <source>
        <dbReference type="EMBL" id="CAB4567239.1"/>
    </source>
</evidence>
<accession>A0A6J6DWB4</accession>
<comment type="subcellular location">
    <subcellularLocation>
        <location evidence="2">Mitochondrion</location>
    </subcellularLocation>
</comment>
<name>A0A6J6DWB4_9ZZZZ</name>
<keyword evidence="4" id="KW-0285">Flavoprotein</keyword>
<dbReference type="InterPro" id="IPR017896">
    <property type="entry name" value="4Fe4S_Fe-S-bd"/>
</dbReference>
<dbReference type="PROSITE" id="PS51387">
    <property type="entry name" value="FAD_PCMH"/>
    <property type="match status" value="1"/>
</dbReference>
<dbReference type="PANTHER" id="PTHR11748:SF111">
    <property type="entry name" value="D-LACTATE DEHYDROGENASE, MITOCHONDRIAL-RELATED"/>
    <property type="match status" value="1"/>
</dbReference>
<evidence type="ECO:0000256" key="7">
    <source>
        <dbReference type="ARBA" id="ARBA00023002"/>
    </source>
</evidence>
<dbReference type="InterPro" id="IPR016166">
    <property type="entry name" value="FAD-bd_PCMH"/>
</dbReference>
<dbReference type="Gene3D" id="3.30.465.10">
    <property type="match status" value="1"/>
</dbReference>
<dbReference type="InterPro" id="IPR016167">
    <property type="entry name" value="FAD-bd_PCMH_sub1"/>
</dbReference>
<dbReference type="GO" id="GO:0008720">
    <property type="term" value="F:D-lactate dehydrogenase (NAD+) activity"/>
    <property type="evidence" value="ECO:0007669"/>
    <property type="project" value="TreeGrafter"/>
</dbReference>
<evidence type="ECO:0000256" key="8">
    <source>
        <dbReference type="ARBA" id="ARBA00023128"/>
    </source>
</evidence>
<evidence type="ECO:0000256" key="6">
    <source>
        <dbReference type="ARBA" id="ARBA00022946"/>
    </source>
</evidence>
<dbReference type="InterPro" id="IPR016169">
    <property type="entry name" value="FAD-bd_PCMH_sub2"/>
</dbReference>
<dbReference type="EMBL" id="CAEZTD010000092">
    <property type="protein sequence ID" value="CAB4567239.1"/>
    <property type="molecule type" value="Genomic_DNA"/>
</dbReference>
<dbReference type="GO" id="GO:0071949">
    <property type="term" value="F:FAD binding"/>
    <property type="evidence" value="ECO:0007669"/>
    <property type="project" value="InterPro"/>
</dbReference>
<feature type="domain" description="FAD-binding PCMH-type" evidence="12">
    <location>
        <begin position="50"/>
        <end position="278"/>
    </location>
</feature>
<keyword evidence="5" id="KW-0274">FAD</keyword>